<evidence type="ECO:0000256" key="1">
    <source>
        <dbReference type="ARBA" id="ARBA00004141"/>
    </source>
</evidence>
<organism evidence="7">
    <name type="scientific">marine sediment metagenome</name>
    <dbReference type="NCBI Taxonomy" id="412755"/>
    <lineage>
        <taxon>unclassified sequences</taxon>
        <taxon>metagenomes</taxon>
        <taxon>ecological metagenomes</taxon>
    </lineage>
</organism>
<protein>
    <recommendedName>
        <fullName evidence="6">O-antigen ligase-related domain-containing protein</fullName>
    </recommendedName>
</protein>
<dbReference type="AlphaFoldDB" id="X1K994"/>
<evidence type="ECO:0000256" key="2">
    <source>
        <dbReference type="ARBA" id="ARBA00022692"/>
    </source>
</evidence>
<feature type="non-terminal residue" evidence="7">
    <location>
        <position position="262"/>
    </location>
</feature>
<accession>X1K994</accession>
<name>X1K994_9ZZZZ</name>
<dbReference type="InterPro" id="IPR007016">
    <property type="entry name" value="O-antigen_ligase-rel_domated"/>
</dbReference>
<comment type="caution">
    <text evidence="7">The sequence shown here is derived from an EMBL/GenBank/DDBJ whole genome shotgun (WGS) entry which is preliminary data.</text>
</comment>
<evidence type="ECO:0000256" key="4">
    <source>
        <dbReference type="ARBA" id="ARBA00023136"/>
    </source>
</evidence>
<gene>
    <name evidence="7" type="ORF">S06H3_21061</name>
</gene>
<comment type="subcellular location">
    <subcellularLocation>
        <location evidence="1">Membrane</location>
        <topology evidence="1">Multi-pass membrane protein</topology>
    </subcellularLocation>
</comment>
<dbReference type="GO" id="GO:0016020">
    <property type="term" value="C:membrane"/>
    <property type="evidence" value="ECO:0007669"/>
    <property type="project" value="UniProtKB-SubCell"/>
</dbReference>
<feature type="transmembrane region" description="Helical" evidence="5">
    <location>
        <begin position="59"/>
        <end position="76"/>
    </location>
</feature>
<dbReference type="PANTHER" id="PTHR37422">
    <property type="entry name" value="TEICHURONIC ACID BIOSYNTHESIS PROTEIN TUAE"/>
    <property type="match status" value="1"/>
</dbReference>
<keyword evidence="4 5" id="KW-0472">Membrane</keyword>
<dbReference type="Pfam" id="PF04932">
    <property type="entry name" value="Wzy_C"/>
    <property type="match status" value="1"/>
</dbReference>
<feature type="transmembrane region" description="Helical" evidence="5">
    <location>
        <begin position="5"/>
        <end position="21"/>
    </location>
</feature>
<feature type="transmembrane region" description="Helical" evidence="5">
    <location>
        <begin position="166"/>
        <end position="199"/>
    </location>
</feature>
<dbReference type="InterPro" id="IPR051533">
    <property type="entry name" value="WaaL-like"/>
</dbReference>
<feature type="transmembrane region" description="Helical" evidence="5">
    <location>
        <begin position="128"/>
        <end position="146"/>
    </location>
</feature>
<feature type="transmembrane region" description="Helical" evidence="5">
    <location>
        <begin position="33"/>
        <end position="53"/>
    </location>
</feature>
<dbReference type="EMBL" id="BARV01010999">
    <property type="protein sequence ID" value="GAI03178.1"/>
    <property type="molecule type" value="Genomic_DNA"/>
</dbReference>
<feature type="transmembrane region" description="Helical" evidence="5">
    <location>
        <begin position="205"/>
        <end position="224"/>
    </location>
</feature>
<evidence type="ECO:0000259" key="6">
    <source>
        <dbReference type="Pfam" id="PF04932"/>
    </source>
</evidence>
<evidence type="ECO:0000256" key="3">
    <source>
        <dbReference type="ARBA" id="ARBA00022989"/>
    </source>
</evidence>
<reference evidence="7" key="1">
    <citation type="journal article" date="2014" name="Front. Microbiol.">
        <title>High frequency of phylogenetically diverse reductive dehalogenase-homologous genes in deep subseafloor sedimentary metagenomes.</title>
        <authorList>
            <person name="Kawai M."/>
            <person name="Futagami T."/>
            <person name="Toyoda A."/>
            <person name="Takaki Y."/>
            <person name="Nishi S."/>
            <person name="Hori S."/>
            <person name="Arai W."/>
            <person name="Tsubouchi T."/>
            <person name="Morono Y."/>
            <person name="Uchiyama I."/>
            <person name="Ito T."/>
            <person name="Fujiyama A."/>
            <person name="Inagaki F."/>
            <person name="Takami H."/>
        </authorList>
    </citation>
    <scope>NUCLEOTIDE SEQUENCE</scope>
    <source>
        <strain evidence="7">Expedition CK06-06</strain>
    </source>
</reference>
<feature type="non-terminal residue" evidence="7">
    <location>
        <position position="1"/>
    </location>
</feature>
<dbReference type="PANTHER" id="PTHR37422:SF13">
    <property type="entry name" value="LIPOPOLYSACCHARIDE BIOSYNTHESIS PROTEIN PA4999-RELATED"/>
    <property type="match status" value="1"/>
</dbReference>
<evidence type="ECO:0000256" key="5">
    <source>
        <dbReference type="SAM" id="Phobius"/>
    </source>
</evidence>
<evidence type="ECO:0000313" key="7">
    <source>
        <dbReference type="EMBL" id="GAI03178.1"/>
    </source>
</evidence>
<feature type="transmembrane region" description="Helical" evidence="5">
    <location>
        <begin position="88"/>
        <end position="108"/>
    </location>
</feature>
<proteinExistence type="predicted"/>
<keyword evidence="2 5" id="KW-0812">Transmembrane</keyword>
<feature type="domain" description="O-antigen ligase-related" evidence="6">
    <location>
        <begin position="170"/>
        <end position="262"/>
    </location>
</feature>
<sequence length="262" mass="29092">TSLTATWICLTLLLIVALVAGDRRRRLHLIVSAPLFWPLLVFCCCIVLAGFAHGGLREALQSVATTRGLLVYLIAYQAYRLNDCRNMLSVLFVCAALSGLFAVIQQLFNFHPFTYPYLQATGFLGDPMSFAGLMQLTSFTALGVLARRWQLKGDPGLSSWPQNNKLMAVIVLANFLGLIFASERSAWLGMLVALPIVFLYISPKVFFRGTIVLAVASILAWSFVPVVKTRLASLAHFDQDVSVKARLVIWSKAWQIFQEHPV</sequence>
<keyword evidence="3 5" id="KW-1133">Transmembrane helix</keyword>